<organism evidence="1 2">
    <name type="scientific">Arabidopsis thaliana x Arabidopsis arenosa</name>
    <dbReference type="NCBI Taxonomy" id="1240361"/>
    <lineage>
        <taxon>Eukaryota</taxon>
        <taxon>Viridiplantae</taxon>
        <taxon>Streptophyta</taxon>
        <taxon>Embryophyta</taxon>
        <taxon>Tracheophyta</taxon>
        <taxon>Spermatophyta</taxon>
        <taxon>Magnoliopsida</taxon>
        <taxon>eudicotyledons</taxon>
        <taxon>Gunneridae</taxon>
        <taxon>Pentapetalae</taxon>
        <taxon>rosids</taxon>
        <taxon>malvids</taxon>
        <taxon>Brassicales</taxon>
        <taxon>Brassicaceae</taxon>
        <taxon>Camelineae</taxon>
        <taxon>Arabidopsis</taxon>
    </lineage>
</organism>
<accession>A0A8T1YBH5</accession>
<protein>
    <recommendedName>
        <fullName evidence="3">NYN domain-containing protein</fullName>
    </recommendedName>
</protein>
<comment type="caution">
    <text evidence="1">The sequence shown here is derived from an EMBL/GenBank/DDBJ whole genome shotgun (WGS) entry which is preliminary data.</text>
</comment>
<gene>
    <name evidence="1" type="ORF">ISN45_Aa07g026350</name>
</gene>
<reference evidence="1 2" key="1">
    <citation type="submission" date="2020-12" db="EMBL/GenBank/DDBJ databases">
        <title>Concerted genomic and epigenomic changes stabilize Arabidopsis allopolyploids.</title>
        <authorList>
            <person name="Chen Z."/>
        </authorList>
    </citation>
    <scope>NUCLEOTIDE SEQUENCE [LARGE SCALE GENOMIC DNA]</scope>
    <source>
        <strain evidence="1">Allo738</strain>
        <tissue evidence="1">Leaf</tissue>
    </source>
</reference>
<proteinExistence type="predicted"/>
<sequence length="168" mass="19291">MSGIIFPEPKSANMDNPALIIWVLEDCFNIPEISYFYEVHTKLEKALYKDKFDSSIQHRYLIIDPRTDSTDFLKSFKSLYAHYLHHSIHLSTESCKGDKDAIFNCMLQDILRWSFVLSGFHRTTGNVVLISGNKNFGQGTKFSHVRDCLLKKGYNVVVVNPDTLPKVD</sequence>
<keyword evidence="2" id="KW-1185">Reference proteome</keyword>
<name>A0A8T1YBH5_9BRAS</name>
<dbReference type="Proteomes" id="UP000694240">
    <property type="component" value="Chromosome 12"/>
</dbReference>
<dbReference type="EMBL" id="JAEFBK010000012">
    <property type="protein sequence ID" value="KAG7542679.1"/>
    <property type="molecule type" value="Genomic_DNA"/>
</dbReference>
<evidence type="ECO:0000313" key="1">
    <source>
        <dbReference type="EMBL" id="KAG7542679.1"/>
    </source>
</evidence>
<evidence type="ECO:0000313" key="2">
    <source>
        <dbReference type="Proteomes" id="UP000694240"/>
    </source>
</evidence>
<dbReference type="AlphaFoldDB" id="A0A8T1YBH5"/>
<evidence type="ECO:0008006" key="3">
    <source>
        <dbReference type="Google" id="ProtNLM"/>
    </source>
</evidence>